<keyword evidence="3" id="KW-1185">Reference proteome</keyword>
<proteinExistence type="predicted"/>
<evidence type="ECO:0000259" key="1">
    <source>
        <dbReference type="Pfam" id="PF00248"/>
    </source>
</evidence>
<dbReference type="RefSeq" id="WP_267782513.1">
    <property type="nucleotide sequence ID" value="NZ_CP113089.1"/>
</dbReference>
<dbReference type="Gene3D" id="3.20.20.100">
    <property type="entry name" value="NADP-dependent oxidoreductase domain"/>
    <property type="match status" value="1"/>
</dbReference>
<feature type="domain" description="NADP-dependent oxidoreductase" evidence="1">
    <location>
        <begin position="6"/>
        <end position="284"/>
    </location>
</feature>
<dbReference type="PANTHER" id="PTHR42686">
    <property type="entry name" value="GH17980P-RELATED"/>
    <property type="match status" value="1"/>
</dbReference>
<dbReference type="GO" id="GO:0016491">
    <property type="term" value="F:oxidoreductase activity"/>
    <property type="evidence" value="ECO:0007669"/>
    <property type="project" value="InterPro"/>
</dbReference>
<dbReference type="SUPFAM" id="SSF51430">
    <property type="entry name" value="NAD(P)-linked oxidoreductase"/>
    <property type="match status" value="1"/>
</dbReference>
<dbReference type="Proteomes" id="UP001164706">
    <property type="component" value="Chromosome"/>
</dbReference>
<dbReference type="InterPro" id="IPR020471">
    <property type="entry name" value="AKR"/>
</dbReference>
<gene>
    <name evidence="2" type="ORF">OVN18_05540</name>
</gene>
<reference evidence="2" key="1">
    <citation type="submission" date="2022-11" db="EMBL/GenBank/DDBJ databases">
        <title>Description of Microcella daejonensis nov. sp, isolated from riverside soil.</title>
        <authorList>
            <person name="Molina K.M."/>
            <person name="Kim S.B."/>
        </authorList>
    </citation>
    <scope>NUCLEOTIDE SEQUENCE</scope>
    <source>
        <strain evidence="2">MMS21-STM12</strain>
    </source>
</reference>
<dbReference type="EMBL" id="CP113089">
    <property type="protein sequence ID" value="WAB82463.1"/>
    <property type="molecule type" value="Genomic_DNA"/>
</dbReference>
<evidence type="ECO:0000313" key="2">
    <source>
        <dbReference type="EMBL" id="WAB82463.1"/>
    </source>
</evidence>
<dbReference type="InterPro" id="IPR036812">
    <property type="entry name" value="NAD(P)_OxRdtase_dom_sf"/>
</dbReference>
<accession>A0A9E8S9K4</accession>
<dbReference type="KEGG" id="mdb:OVN18_05540"/>
<dbReference type="InterPro" id="IPR023210">
    <property type="entry name" value="NADP_OxRdtase_dom"/>
</dbReference>
<dbReference type="AlphaFoldDB" id="A0A9E8S9K4"/>
<evidence type="ECO:0000313" key="3">
    <source>
        <dbReference type="Proteomes" id="UP001164706"/>
    </source>
</evidence>
<dbReference type="PANTHER" id="PTHR42686:SF1">
    <property type="entry name" value="GH17980P-RELATED"/>
    <property type="match status" value="1"/>
</dbReference>
<organism evidence="2 3">
    <name type="scientific">Microcella daejeonensis</name>
    <dbReference type="NCBI Taxonomy" id="2994971"/>
    <lineage>
        <taxon>Bacteria</taxon>
        <taxon>Bacillati</taxon>
        <taxon>Actinomycetota</taxon>
        <taxon>Actinomycetes</taxon>
        <taxon>Micrococcales</taxon>
        <taxon>Microbacteriaceae</taxon>
        <taxon>Microcella</taxon>
    </lineage>
</organism>
<dbReference type="Pfam" id="PF00248">
    <property type="entry name" value="Aldo_ket_red"/>
    <property type="match status" value="1"/>
</dbReference>
<name>A0A9E8S9K4_9MICO</name>
<protein>
    <submittedName>
        <fullName evidence="2">Aldo/keto reductase</fullName>
    </submittedName>
</protein>
<sequence length="293" mass="31078">MLRPTPITLGASSLGARGDADEIAALADALLASELGDVDTSNNYAGGRSEAELGLALARRGGLRPGGRLYSKADADAEGRFDGDRVRRSIEESLGRLGLDHLPIYHLHDPYTITLQEGMAADGPVAALLQLRDEGVIDAIGIAAGQTQLVHDYVLTGAFDAVLTHNRFTLVDRQALPLIRDARERGMTVFNAAPFGGGILANGTAETYGYRSPSAEFRAHIEALRALAREHGVDLAAAALHFSLRSSLVDSTVVGISSRARLDQLAELVEVEVPEEFFDAVEAMGEPPASPND</sequence>
<dbReference type="GO" id="GO:0005829">
    <property type="term" value="C:cytosol"/>
    <property type="evidence" value="ECO:0007669"/>
    <property type="project" value="TreeGrafter"/>
</dbReference>